<dbReference type="Proteomes" id="UP001200604">
    <property type="component" value="Unassembled WGS sequence"/>
</dbReference>
<evidence type="ECO:0000313" key="2">
    <source>
        <dbReference type="EMBL" id="MCF6774288.1"/>
    </source>
</evidence>
<dbReference type="GeneID" id="92726716"/>
<comment type="caution">
    <text evidence="2">The sequence shown here is derived from an EMBL/GenBank/DDBJ whole genome shotgun (WGS) entry which is preliminary data.</text>
</comment>
<evidence type="ECO:0000313" key="3">
    <source>
        <dbReference type="Proteomes" id="UP001200604"/>
    </source>
</evidence>
<keyword evidence="3" id="KW-1185">Reference proteome</keyword>
<feature type="compositionally biased region" description="Polar residues" evidence="1">
    <location>
        <begin position="66"/>
        <end position="84"/>
    </location>
</feature>
<dbReference type="EMBL" id="JAKJKU010000003">
    <property type="protein sequence ID" value="MCF6774288.1"/>
    <property type="molecule type" value="Genomic_DNA"/>
</dbReference>
<accession>A0ABS9HKE3</accession>
<feature type="region of interest" description="Disordered" evidence="1">
    <location>
        <begin position="44"/>
        <end position="115"/>
    </location>
</feature>
<dbReference type="RefSeq" id="WP_146003239.1">
    <property type="nucleotide sequence ID" value="NZ_JAFFSY010000002.1"/>
</dbReference>
<name>A0ABS9HKE3_9CORY</name>
<proteinExistence type="predicted"/>
<organism evidence="2 3">
    <name type="scientific">Corynebacterium parakroppenstedtii</name>
    <dbReference type="NCBI Taxonomy" id="2828363"/>
    <lineage>
        <taxon>Bacteria</taxon>
        <taxon>Bacillati</taxon>
        <taxon>Actinomycetota</taxon>
        <taxon>Actinomycetes</taxon>
        <taxon>Mycobacteriales</taxon>
        <taxon>Corynebacteriaceae</taxon>
        <taxon>Corynebacterium</taxon>
    </lineage>
</organism>
<reference evidence="2 3" key="1">
    <citation type="submission" date="2022-01" db="EMBL/GenBank/DDBJ databases">
        <title>Identification and Characterization of Corynebacterium sp.</title>
        <authorList>
            <person name="Luo Q."/>
            <person name="Qu P."/>
            <person name="Chen Q."/>
        </authorList>
    </citation>
    <scope>NUCLEOTIDE SEQUENCE [LARGE SCALE GENOMIC DNA]</scope>
    <source>
        <strain evidence="2 3">MC-12</strain>
    </source>
</reference>
<feature type="compositionally biased region" description="Basic and acidic residues" evidence="1">
    <location>
        <begin position="85"/>
        <end position="103"/>
    </location>
</feature>
<feature type="compositionally biased region" description="Low complexity" evidence="1">
    <location>
        <begin position="51"/>
        <end position="65"/>
    </location>
</feature>
<sequence>MSEISMVKGELKPMGDMTRSRKYVSLLSVMPVVCLCLPGCDQRNDETSQGSPSAVSPSAASPSSPRDTSNNHANIRPSLDSQAESDQHRDGDATESDSRRQEDAPSTLHGTSNYIPNPNQIGGYCGTTYDGDEIKAEARTSCGFAGAIFTSAMQQTYSKWTPDPTVTPIMRADFTQKSPTTGQEYTVVCIISTAQDTLSCREKISATGNDYGSFKVDYHRGPAGIFGPRVSKE</sequence>
<protein>
    <recommendedName>
        <fullName evidence="4">Secreted protein</fullName>
    </recommendedName>
</protein>
<evidence type="ECO:0000256" key="1">
    <source>
        <dbReference type="SAM" id="MobiDB-lite"/>
    </source>
</evidence>
<gene>
    <name evidence="2" type="ORF">L3H44_07685</name>
</gene>
<evidence type="ECO:0008006" key="4">
    <source>
        <dbReference type="Google" id="ProtNLM"/>
    </source>
</evidence>